<dbReference type="Proteomes" id="UP000281813">
    <property type="component" value="Unassembled WGS sequence"/>
</dbReference>
<keyword evidence="1" id="KW-0472">Membrane</keyword>
<feature type="transmembrane region" description="Helical" evidence="1">
    <location>
        <begin position="20"/>
        <end position="40"/>
    </location>
</feature>
<gene>
    <name evidence="2" type="ORF">D8M05_19040</name>
</gene>
<dbReference type="OrthoDB" id="2729040at2"/>
<accession>A0A494YRK2</accession>
<keyword evidence="1" id="KW-1133">Transmembrane helix</keyword>
<name>A0A494YRK2_9BACI</name>
<evidence type="ECO:0000313" key="3">
    <source>
        <dbReference type="Proteomes" id="UP000281813"/>
    </source>
</evidence>
<evidence type="ECO:0000313" key="2">
    <source>
        <dbReference type="EMBL" id="RKQ12090.1"/>
    </source>
</evidence>
<reference evidence="2 3" key="1">
    <citation type="journal article" date="2015" name="Antonie Van Leeuwenhoek">
        <title>Oceanobacillus bengalensis sp. nov., a bacterium isolated from seawater of the Bay of Bengal.</title>
        <authorList>
            <person name="Yongchang O."/>
            <person name="Xiang W."/>
            <person name="Wang G."/>
        </authorList>
    </citation>
    <scope>NUCLEOTIDE SEQUENCE [LARGE SCALE GENOMIC DNA]</scope>
    <source>
        <strain evidence="2 3">MCCC 1K00260</strain>
    </source>
</reference>
<proteinExistence type="predicted"/>
<organism evidence="2 3">
    <name type="scientific">Oceanobacillus bengalensis</name>
    <dbReference type="NCBI Taxonomy" id="1435466"/>
    <lineage>
        <taxon>Bacteria</taxon>
        <taxon>Bacillati</taxon>
        <taxon>Bacillota</taxon>
        <taxon>Bacilli</taxon>
        <taxon>Bacillales</taxon>
        <taxon>Bacillaceae</taxon>
        <taxon>Oceanobacillus</taxon>
    </lineage>
</organism>
<keyword evidence="3" id="KW-1185">Reference proteome</keyword>
<evidence type="ECO:0000256" key="1">
    <source>
        <dbReference type="SAM" id="Phobius"/>
    </source>
</evidence>
<comment type="caution">
    <text evidence="2">The sequence shown here is derived from an EMBL/GenBank/DDBJ whole genome shotgun (WGS) entry which is preliminary data.</text>
</comment>
<dbReference type="EMBL" id="RBZO01000050">
    <property type="protein sequence ID" value="RKQ12090.1"/>
    <property type="molecule type" value="Genomic_DNA"/>
</dbReference>
<dbReference type="AlphaFoldDB" id="A0A494YRK2"/>
<evidence type="ECO:0008006" key="4">
    <source>
        <dbReference type="Google" id="ProtNLM"/>
    </source>
</evidence>
<protein>
    <recommendedName>
        <fullName evidence="4">DUF945 family protein</fullName>
    </recommendedName>
</protein>
<keyword evidence="1" id="KW-0812">Transmembrane</keyword>
<sequence>MERGNIVNDSKQTGGKKKGIIAIIITIILIAGGTAAAFVLSNTSSKEAYFLAEKNTFESLKEEIEERYQAEIDWSKASYEKPTEQAIELSAEYNDPAAGTENYATVDPAQIINNSSITLTAQADVPNKQISTELAANISGIEIDGLSAYITDEKLMVGLPFIEEILQIKDEDLGPLLHEIDPMVFTGEESLELDTIFEEYGVITEDDLDYFKKEYVEMIYDTLPDEAFTSENESIEVNGESLDTEKIEFHLSEQQVKDLLSDIFAKLEKDDRVKELLRLQMEQQFSGMSIDSDIDEMIAEFETAMADAKEGIQDFQITDGFTSTIWIHDKTIAKRDLNIELGPDQSDLVTFTMNGTQRLQDNTQHFNYELYFADALTDGTMNIVADLSSENDKAADSINLTFGEYTLSYEGTESINDGTRDFERVFSYEDSMTGGSLLWDGSSTYNNDQMNSEHHFSIDSPELGPDMFSLHAFIEGKYIDGVDMPKEDSVKDLGGLPAEELMNYVEVDLTPKFQQWIFEMMMAGGEGF</sequence>